<dbReference type="PROSITE" id="PS00211">
    <property type="entry name" value="ABC_TRANSPORTER_1"/>
    <property type="match status" value="1"/>
</dbReference>
<dbReference type="EMBL" id="JACIEV010000004">
    <property type="protein sequence ID" value="MBB4153944.1"/>
    <property type="molecule type" value="Genomic_DNA"/>
</dbReference>
<evidence type="ECO:0000256" key="4">
    <source>
        <dbReference type="ARBA" id="ARBA00022840"/>
    </source>
</evidence>
<evidence type="ECO:0000313" key="6">
    <source>
        <dbReference type="EMBL" id="MBB4153944.1"/>
    </source>
</evidence>
<dbReference type="Proteomes" id="UP000529795">
    <property type="component" value="Unassembled WGS sequence"/>
</dbReference>
<keyword evidence="4" id="KW-0067">ATP-binding</keyword>
<proteinExistence type="inferred from homology"/>
<name>A0A840FDX6_9SPHN</name>
<evidence type="ECO:0000256" key="1">
    <source>
        <dbReference type="ARBA" id="ARBA00005417"/>
    </source>
</evidence>
<keyword evidence="7" id="KW-1185">Reference proteome</keyword>
<evidence type="ECO:0000313" key="7">
    <source>
        <dbReference type="Proteomes" id="UP000529795"/>
    </source>
</evidence>
<comment type="similarity">
    <text evidence="1">Belongs to the ABC transporter superfamily.</text>
</comment>
<dbReference type="InterPro" id="IPR003439">
    <property type="entry name" value="ABC_transporter-like_ATP-bd"/>
</dbReference>
<dbReference type="InterPro" id="IPR003593">
    <property type="entry name" value="AAA+_ATPase"/>
</dbReference>
<keyword evidence="3" id="KW-0547">Nucleotide-binding</keyword>
<dbReference type="AlphaFoldDB" id="A0A840FDX6"/>
<organism evidence="6 7">
    <name type="scientific">Sphingomonas jinjuensis</name>
    <dbReference type="NCBI Taxonomy" id="535907"/>
    <lineage>
        <taxon>Bacteria</taxon>
        <taxon>Pseudomonadati</taxon>
        <taxon>Pseudomonadota</taxon>
        <taxon>Alphaproteobacteria</taxon>
        <taxon>Sphingomonadales</taxon>
        <taxon>Sphingomonadaceae</taxon>
        <taxon>Sphingomonas</taxon>
    </lineage>
</organism>
<dbReference type="InterPro" id="IPR027417">
    <property type="entry name" value="P-loop_NTPase"/>
</dbReference>
<dbReference type="GO" id="GO:0005524">
    <property type="term" value="F:ATP binding"/>
    <property type="evidence" value="ECO:0007669"/>
    <property type="project" value="UniProtKB-KW"/>
</dbReference>
<dbReference type="SUPFAM" id="SSF52540">
    <property type="entry name" value="P-loop containing nucleoside triphosphate hydrolases"/>
    <property type="match status" value="1"/>
</dbReference>
<dbReference type="PROSITE" id="PS50893">
    <property type="entry name" value="ABC_TRANSPORTER_2"/>
    <property type="match status" value="1"/>
</dbReference>
<feature type="domain" description="ABC transporter" evidence="5">
    <location>
        <begin position="19"/>
        <end position="249"/>
    </location>
</feature>
<sequence length="309" mass="33519">MGDTADTLPVITSGGRPVLQIERLTHVYGNGTRALDDVTLTIPPGMFGLLGPNGAGKSTLMRTIATLQTPTSGSIMFDGIDVIAQPELLRRTLGYLPQDFGVYPRVSAYDMLDHMAVLKGVAGRAERKDTVEALLNQVNLWSVRKKALAGFSGGMRQRFGIAQALIGNPRLIIVDEPTAGLDPEERNRFLNLLAEIGDNVVVILSTHIVEDVADLCPRMAVLASGRILLEGPPLELIAATRGQVWQKTIPRDELEAYRTRYRVISTRLFAGRTIIHVMADGSPGDGFEPVEGGLEDVYFSTLDASRRAA</sequence>
<dbReference type="Pfam" id="PF00005">
    <property type="entry name" value="ABC_tran"/>
    <property type="match status" value="1"/>
</dbReference>
<keyword evidence="2" id="KW-0813">Transport</keyword>
<reference evidence="6 7" key="1">
    <citation type="submission" date="2020-08" db="EMBL/GenBank/DDBJ databases">
        <title>Genomic Encyclopedia of Type Strains, Phase IV (KMG-IV): sequencing the most valuable type-strain genomes for metagenomic binning, comparative biology and taxonomic classification.</title>
        <authorList>
            <person name="Goeker M."/>
        </authorList>
    </citation>
    <scope>NUCLEOTIDE SEQUENCE [LARGE SCALE GENOMIC DNA]</scope>
    <source>
        <strain evidence="6 7">YC6723</strain>
    </source>
</reference>
<dbReference type="RefSeq" id="WP_221364287.1">
    <property type="nucleotide sequence ID" value="NZ_JACIEV010000004.1"/>
</dbReference>
<gene>
    <name evidence="6" type="ORF">GGQ80_001850</name>
</gene>
<dbReference type="PANTHER" id="PTHR43335:SF2">
    <property type="entry name" value="ABC TRANSPORTER, ATP-BINDING PROTEIN"/>
    <property type="match status" value="1"/>
</dbReference>
<evidence type="ECO:0000256" key="2">
    <source>
        <dbReference type="ARBA" id="ARBA00022448"/>
    </source>
</evidence>
<dbReference type="GO" id="GO:0016887">
    <property type="term" value="F:ATP hydrolysis activity"/>
    <property type="evidence" value="ECO:0007669"/>
    <property type="project" value="InterPro"/>
</dbReference>
<dbReference type="CDD" id="cd03264">
    <property type="entry name" value="ABC_drug_resistance_like"/>
    <property type="match status" value="1"/>
</dbReference>
<dbReference type="PANTHER" id="PTHR43335">
    <property type="entry name" value="ABC TRANSPORTER, ATP-BINDING PROTEIN"/>
    <property type="match status" value="1"/>
</dbReference>
<protein>
    <submittedName>
        <fullName evidence="6">ABC-type multidrug transport system ATPase subunit</fullName>
    </submittedName>
</protein>
<accession>A0A840FDX6</accession>
<evidence type="ECO:0000259" key="5">
    <source>
        <dbReference type="PROSITE" id="PS50893"/>
    </source>
</evidence>
<dbReference type="SMART" id="SM00382">
    <property type="entry name" value="AAA"/>
    <property type="match status" value="1"/>
</dbReference>
<dbReference type="Gene3D" id="3.40.50.300">
    <property type="entry name" value="P-loop containing nucleotide triphosphate hydrolases"/>
    <property type="match status" value="1"/>
</dbReference>
<comment type="caution">
    <text evidence="6">The sequence shown here is derived from an EMBL/GenBank/DDBJ whole genome shotgun (WGS) entry which is preliminary data.</text>
</comment>
<dbReference type="InterPro" id="IPR017871">
    <property type="entry name" value="ABC_transporter-like_CS"/>
</dbReference>
<evidence type="ECO:0000256" key="3">
    <source>
        <dbReference type="ARBA" id="ARBA00022741"/>
    </source>
</evidence>